<name>E1QEP6_DESB2</name>
<dbReference type="HOGENOM" id="CLU_686649_0_0_7"/>
<evidence type="ECO:0000313" key="8">
    <source>
        <dbReference type="Proteomes" id="UP000009047"/>
    </source>
</evidence>
<protein>
    <recommendedName>
        <fullName evidence="5">Sec-independent protein translocase protein TatC</fullName>
    </recommendedName>
</protein>
<gene>
    <name evidence="5" type="primary">tatC</name>
    <name evidence="7" type="ordered locus">Deba_0660</name>
</gene>
<dbReference type="GO" id="GO:0009977">
    <property type="term" value="F:proton motive force dependent protein transmembrane transporter activity"/>
    <property type="evidence" value="ECO:0007669"/>
    <property type="project" value="TreeGrafter"/>
</dbReference>
<dbReference type="EMBL" id="CP002085">
    <property type="protein sequence ID" value="ADK84032.1"/>
    <property type="molecule type" value="Genomic_DNA"/>
</dbReference>
<evidence type="ECO:0000256" key="4">
    <source>
        <dbReference type="ARBA" id="ARBA00023136"/>
    </source>
</evidence>
<organism evidence="7 8">
    <name type="scientific">Desulfarculus baarsii (strain ATCC 33931 / DSM 2075 / LMG 7858 / VKM B-1802 / 2st14)</name>
    <dbReference type="NCBI Taxonomy" id="644282"/>
    <lineage>
        <taxon>Bacteria</taxon>
        <taxon>Pseudomonadati</taxon>
        <taxon>Thermodesulfobacteriota</taxon>
        <taxon>Desulfarculia</taxon>
        <taxon>Desulfarculales</taxon>
        <taxon>Desulfarculaceae</taxon>
        <taxon>Desulfarculus</taxon>
    </lineage>
</organism>
<evidence type="ECO:0000256" key="6">
    <source>
        <dbReference type="SAM" id="MobiDB-lite"/>
    </source>
</evidence>
<sequence length="363" mass="40492">MPEPQDKAIQDETPFVDHDEEPAAPPLGHMSFMDHLDELRVRLVRIGWGLLACFILTYAFKENIYHFLTEPLRQAAPQGVELIYLDPTEAFFTYIKAAFLAAVVLCAPWIFYQLWRFVAPGLYDRERRMVWPFVISSSTLFVGGAVFCFLAVFPFAFEFFRSFETSQAKPPTALEQAAGPELQKPGFREMVRAEVAEQLRQAGGAAVVAKLPEDKAGQLARQIEDNVLERAIVALSAGQAVASGPGPGQLEIKAQFTMRNYLAFTTTLLFAFGVIFETPLVLVFLGRVGVVNAAKLRKTRKYAILAAFVIGAVLTPPDVTTQIFMAVPMMLLYEVSIWLVAATERKKAAREAQEEQEESEDED</sequence>
<comment type="similarity">
    <text evidence="5">Belongs to the TatC family.</text>
</comment>
<dbReference type="STRING" id="644282.Deba_0660"/>
<feature type="transmembrane region" description="Helical" evidence="5">
    <location>
        <begin position="133"/>
        <end position="157"/>
    </location>
</feature>
<dbReference type="AlphaFoldDB" id="E1QEP6"/>
<dbReference type="GO" id="GO:0033281">
    <property type="term" value="C:TAT protein transport complex"/>
    <property type="evidence" value="ECO:0007669"/>
    <property type="project" value="UniProtKB-UniRule"/>
</dbReference>
<dbReference type="HAMAP" id="MF_00902">
    <property type="entry name" value="TatC"/>
    <property type="match status" value="1"/>
</dbReference>
<keyword evidence="3 5" id="KW-1133">Transmembrane helix</keyword>
<feature type="compositionally biased region" description="Basic and acidic residues" evidence="6">
    <location>
        <begin position="1"/>
        <end position="10"/>
    </location>
</feature>
<dbReference type="PRINTS" id="PR01840">
    <property type="entry name" value="TATCFAMILY"/>
</dbReference>
<comment type="subcellular location">
    <subcellularLocation>
        <location evidence="5">Cell inner membrane</location>
        <topology evidence="5">Multi-pass membrane protein</topology>
    </subcellularLocation>
    <subcellularLocation>
        <location evidence="1">Membrane</location>
        <topology evidence="1">Multi-pass membrane protein</topology>
    </subcellularLocation>
</comment>
<feature type="transmembrane region" description="Helical" evidence="5">
    <location>
        <begin position="323"/>
        <end position="341"/>
    </location>
</feature>
<feature type="region of interest" description="Disordered" evidence="6">
    <location>
        <begin position="1"/>
        <end position="20"/>
    </location>
</feature>
<dbReference type="GO" id="GO:0065002">
    <property type="term" value="P:intracellular protein transmembrane transport"/>
    <property type="evidence" value="ECO:0007669"/>
    <property type="project" value="TreeGrafter"/>
</dbReference>
<dbReference type="OrthoDB" id="9777044at2"/>
<evidence type="ECO:0000256" key="1">
    <source>
        <dbReference type="ARBA" id="ARBA00004141"/>
    </source>
</evidence>
<feature type="transmembrane region" description="Helical" evidence="5">
    <location>
        <begin position="268"/>
        <end position="290"/>
    </location>
</feature>
<comment type="subunit">
    <text evidence="5">Forms a complex with TatA.</text>
</comment>
<dbReference type="NCBIfam" id="TIGR00945">
    <property type="entry name" value="tatC"/>
    <property type="match status" value="1"/>
</dbReference>
<keyword evidence="5" id="KW-1003">Cell membrane</keyword>
<keyword evidence="8" id="KW-1185">Reference proteome</keyword>
<feature type="transmembrane region" description="Helical" evidence="5">
    <location>
        <begin position="43"/>
        <end position="60"/>
    </location>
</feature>
<comment type="function">
    <text evidence="5">Part of the twin-arginine translocation (Tat) system that transports large folded proteins containing a characteristic twin-arginine motif in their signal peptide across membranes.</text>
</comment>
<dbReference type="GO" id="GO:0043953">
    <property type="term" value="P:protein transport by the Tat complex"/>
    <property type="evidence" value="ECO:0007669"/>
    <property type="project" value="UniProtKB-UniRule"/>
</dbReference>
<proteinExistence type="inferred from homology"/>
<keyword evidence="5" id="KW-0811">Translocation</keyword>
<dbReference type="eggNOG" id="COG0805">
    <property type="taxonomic scope" value="Bacteria"/>
</dbReference>
<dbReference type="KEGG" id="dbr:Deba_0660"/>
<feature type="transmembrane region" description="Helical" evidence="5">
    <location>
        <begin position="302"/>
        <end position="317"/>
    </location>
</feature>
<dbReference type="Proteomes" id="UP000009047">
    <property type="component" value="Chromosome"/>
</dbReference>
<evidence type="ECO:0000256" key="2">
    <source>
        <dbReference type="ARBA" id="ARBA00022692"/>
    </source>
</evidence>
<keyword evidence="5" id="KW-0997">Cell inner membrane</keyword>
<keyword evidence="5" id="KW-0813">Transport</keyword>
<feature type="transmembrane region" description="Helical" evidence="5">
    <location>
        <begin position="91"/>
        <end position="112"/>
    </location>
</feature>
<evidence type="ECO:0000256" key="3">
    <source>
        <dbReference type="ARBA" id="ARBA00022989"/>
    </source>
</evidence>
<dbReference type="PANTHER" id="PTHR30371:SF0">
    <property type="entry name" value="SEC-INDEPENDENT PROTEIN TRANSLOCASE PROTEIN TATC, CHLOROPLASTIC-RELATED"/>
    <property type="match status" value="1"/>
</dbReference>
<keyword evidence="2 5" id="KW-0812">Transmembrane</keyword>
<keyword evidence="5" id="KW-0653">Protein transport</keyword>
<reference evidence="7 8" key="1">
    <citation type="journal article" date="2010" name="Stand. Genomic Sci.">
        <title>Complete genome sequence of Desulfarculus baarsii type strain (2st14).</title>
        <authorList>
            <person name="Sun H."/>
            <person name="Spring S."/>
            <person name="Lapidus A."/>
            <person name="Davenport K."/>
            <person name="Del Rio T.G."/>
            <person name="Tice H."/>
            <person name="Nolan M."/>
            <person name="Copeland A."/>
            <person name="Cheng J.F."/>
            <person name="Lucas S."/>
            <person name="Tapia R."/>
            <person name="Goodwin L."/>
            <person name="Pitluck S."/>
            <person name="Ivanova N."/>
            <person name="Pagani I."/>
            <person name="Mavromatis K."/>
            <person name="Ovchinnikova G."/>
            <person name="Pati A."/>
            <person name="Chen A."/>
            <person name="Palaniappan K."/>
            <person name="Hauser L."/>
            <person name="Chang Y.J."/>
            <person name="Jeffries C.D."/>
            <person name="Detter J.C."/>
            <person name="Han C."/>
            <person name="Rohde M."/>
            <person name="Brambilla E."/>
            <person name="Goker M."/>
            <person name="Woyke T."/>
            <person name="Bristow J."/>
            <person name="Eisen J.A."/>
            <person name="Markowitz V."/>
            <person name="Hugenholtz P."/>
            <person name="Kyrpides N.C."/>
            <person name="Klenk H.P."/>
            <person name="Land M."/>
        </authorList>
    </citation>
    <scope>NUCLEOTIDE SEQUENCE [LARGE SCALE GENOMIC DNA]</scope>
    <source>
        <strain evidence="8">ATCC 33931 / DSM 2075 / LMG 7858 / VKM B-1802 / 2st14</strain>
    </source>
</reference>
<evidence type="ECO:0000256" key="5">
    <source>
        <dbReference type="HAMAP-Rule" id="MF_00902"/>
    </source>
</evidence>
<dbReference type="RefSeq" id="WP_013257487.1">
    <property type="nucleotide sequence ID" value="NC_014365.1"/>
</dbReference>
<dbReference type="InterPro" id="IPR002033">
    <property type="entry name" value="TatC"/>
</dbReference>
<dbReference type="PANTHER" id="PTHR30371">
    <property type="entry name" value="SEC-INDEPENDENT PROTEIN TRANSLOCASE PROTEIN TATC"/>
    <property type="match status" value="1"/>
</dbReference>
<keyword evidence="4 5" id="KW-0472">Membrane</keyword>
<evidence type="ECO:0000313" key="7">
    <source>
        <dbReference type="EMBL" id="ADK84032.1"/>
    </source>
</evidence>
<accession>E1QEP6</accession>
<dbReference type="Pfam" id="PF00902">
    <property type="entry name" value="TatC"/>
    <property type="match status" value="2"/>
</dbReference>